<proteinExistence type="inferred from homology"/>
<dbReference type="EC" id="2.7.8.36" evidence="4"/>
<dbReference type="RefSeq" id="WP_146396919.1">
    <property type="nucleotide sequence ID" value="NZ_SJPQ01000001.1"/>
</dbReference>
<reference evidence="4 5" key="1">
    <citation type="submission" date="2019-02" db="EMBL/GenBank/DDBJ databases">
        <title>Deep-cultivation of Planctomycetes and their phenomic and genomic characterization uncovers novel biology.</title>
        <authorList>
            <person name="Wiegand S."/>
            <person name="Jogler M."/>
            <person name="Boedeker C."/>
            <person name="Pinto D."/>
            <person name="Vollmers J."/>
            <person name="Rivas-Marin E."/>
            <person name="Kohn T."/>
            <person name="Peeters S.H."/>
            <person name="Heuer A."/>
            <person name="Rast P."/>
            <person name="Oberbeckmann S."/>
            <person name="Bunk B."/>
            <person name="Jeske O."/>
            <person name="Meyerdierks A."/>
            <person name="Storesund J.E."/>
            <person name="Kallscheuer N."/>
            <person name="Luecker S."/>
            <person name="Lage O.M."/>
            <person name="Pohl T."/>
            <person name="Merkel B.J."/>
            <person name="Hornburger P."/>
            <person name="Mueller R.-W."/>
            <person name="Bruemmer F."/>
            <person name="Labrenz M."/>
            <person name="Spormann A.M."/>
            <person name="Op Den Camp H."/>
            <person name="Overmann J."/>
            <person name="Amann R."/>
            <person name="Jetten M.S.M."/>
            <person name="Mascher T."/>
            <person name="Medema M.H."/>
            <person name="Devos D.P."/>
            <person name="Kaster A.-K."/>
            <person name="Ovreas L."/>
            <person name="Rohde M."/>
            <person name="Galperin M.Y."/>
            <person name="Jogler C."/>
        </authorList>
    </citation>
    <scope>NUCLEOTIDE SEQUENCE [LARGE SCALE GENOMIC DNA]</scope>
    <source>
        <strain evidence="4 5">Mal64</strain>
    </source>
</reference>
<feature type="region of interest" description="Disordered" evidence="2">
    <location>
        <begin position="128"/>
        <end position="158"/>
    </location>
</feature>
<name>A0A5C5ZT80_9BACT</name>
<dbReference type="GO" id="GO:0102334">
    <property type="term" value="F:N,N'-diacetylbacilliosaminyl-1-phosphate transferase activity"/>
    <property type="evidence" value="ECO:0007669"/>
    <property type="project" value="UniProtKB-EC"/>
</dbReference>
<evidence type="ECO:0000256" key="1">
    <source>
        <dbReference type="ARBA" id="ARBA00006464"/>
    </source>
</evidence>
<evidence type="ECO:0000313" key="5">
    <source>
        <dbReference type="Proteomes" id="UP000315440"/>
    </source>
</evidence>
<gene>
    <name evidence="4" type="primary">pglC</name>
    <name evidence="4" type="ORF">Mal64_06310</name>
</gene>
<feature type="domain" description="Bacterial sugar transferase" evidence="3">
    <location>
        <begin position="176"/>
        <end position="363"/>
    </location>
</feature>
<dbReference type="AlphaFoldDB" id="A0A5C5ZT80"/>
<dbReference type="Proteomes" id="UP000315440">
    <property type="component" value="Unassembled WGS sequence"/>
</dbReference>
<keyword evidence="4" id="KW-0808">Transferase</keyword>
<evidence type="ECO:0000256" key="2">
    <source>
        <dbReference type="SAM" id="MobiDB-lite"/>
    </source>
</evidence>
<dbReference type="PANTHER" id="PTHR30576">
    <property type="entry name" value="COLANIC BIOSYNTHESIS UDP-GLUCOSE LIPID CARRIER TRANSFERASE"/>
    <property type="match status" value="1"/>
</dbReference>
<dbReference type="Pfam" id="PF02397">
    <property type="entry name" value="Bac_transf"/>
    <property type="match status" value="1"/>
</dbReference>
<comment type="caution">
    <text evidence="4">The sequence shown here is derived from an EMBL/GenBank/DDBJ whole genome shotgun (WGS) entry which is preliminary data.</text>
</comment>
<organism evidence="4 5">
    <name type="scientific">Pseudobythopirellula maris</name>
    <dbReference type="NCBI Taxonomy" id="2527991"/>
    <lineage>
        <taxon>Bacteria</taxon>
        <taxon>Pseudomonadati</taxon>
        <taxon>Planctomycetota</taxon>
        <taxon>Planctomycetia</taxon>
        <taxon>Pirellulales</taxon>
        <taxon>Lacipirellulaceae</taxon>
        <taxon>Pseudobythopirellula</taxon>
    </lineage>
</organism>
<evidence type="ECO:0000259" key="3">
    <source>
        <dbReference type="Pfam" id="PF02397"/>
    </source>
</evidence>
<keyword evidence="5" id="KW-1185">Reference proteome</keyword>
<sequence>MNLPVWLTRIPAFRLRQGVAGSALVALDRFEIAATAERMRVDRNGSVVSMLAIELPPGANNAQDLGFLAGLLRDRLRLTDTAGMLSDGRVAVLLPDTPEEGAWKVASDICESYPVGEARPNCEVHVYPDKPRSSTPNETGVGAGSGANRVTGPTPAARSGAASYDRVFARRTPWWKRAADLAGASLGLVVAGPVILAAAAAVRITSPGPAIYAQEREGLGGKRFKIYKLRTMQVGADALKDGLREHSVQDGPAFKMNSDPRVTPLGNILRKTSIDELPQLWNVLRGDMSLVGPRPLPVDESQGCEPWQRRRLLVTPGITCTWQVRGRNLVTFDEWVRMDLQYVQERSPLTDLKLIAQTAPAVVFAKGPR</sequence>
<dbReference type="PANTHER" id="PTHR30576:SF10">
    <property type="entry name" value="SLL5057 PROTEIN"/>
    <property type="match status" value="1"/>
</dbReference>
<comment type="similarity">
    <text evidence="1">Belongs to the bacterial sugar transferase family.</text>
</comment>
<dbReference type="InterPro" id="IPR003362">
    <property type="entry name" value="Bact_transf"/>
</dbReference>
<evidence type="ECO:0000313" key="4">
    <source>
        <dbReference type="EMBL" id="TWT90247.1"/>
    </source>
</evidence>
<dbReference type="EMBL" id="SJPQ01000001">
    <property type="protein sequence ID" value="TWT90247.1"/>
    <property type="molecule type" value="Genomic_DNA"/>
</dbReference>
<protein>
    <submittedName>
        <fullName evidence="4">Undecaprenyl phosphate N,N'-diacetylbacillosamine 1-phosphate transferase</fullName>
        <ecNumber evidence="4">2.7.8.36</ecNumber>
    </submittedName>
</protein>
<dbReference type="OrthoDB" id="9766874at2"/>
<accession>A0A5C5ZT80</accession>